<dbReference type="FunFam" id="3.40.532.10:FF:000006">
    <property type="entry name" value="Ubiquitin carboxyl-terminal hydrolase"/>
    <property type="match status" value="1"/>
</dbReference>
<feature type="site" description="Transition state stabilizer" evidence="10">
    <location>
        <position position="79"/>
    </location>
</feature>
<comment type="catalytic activity">
    <reaction evidence="1 10 11">
        <text>Thiol-dependent hydrolysis of ester, thioester, amide, peptide and isopeptide bonds formed by the C-terminal Gly of ubiquitin (a 76-residue protein attached to proteins as an intracellular targeting signal).</text>
        <dbReference type="EC" id="3.4.19.12"/>
    </reaction>
</comment>
<evidence type="ECO:0000256" key="6">
    <source>
        <dbReference type="ARBA" id="ARBA00022801"/>
    </source>
</evidence>
<evidence type="ECO:0000259" key="12">
    <source>
        <dbReference type="PROSITE" id="PS52048"/>
    </source>
</evidence>
<dbReference type="GO" id="GO:0006511">
    <property type="term" value="P:ubiquitin-dependent protein catabolic process"/>
    <property type="evidence" value="ECO:0007669"/>
    <property type="project" value="UniProtKB-UniRule"/>
</dbReference>
<feature type="domain" description="UCH catalytic" evidence="12">
    <location>
        <begin position="2"/>
        <end position="219"/>
    </location>
</feature>
<proteinExistence type="inferred from homology"/>
<feature type="active site" description="Proton donor" evidence="10">
    <location>
        <position position="159"/>
    </location>
</feature>
<dbReference type="AlphaFoldDB" id="A0AA85A566"/>
<dbReference type="SUPFAM" id="SSF54001">
    <property type="entry name" value="Cysteine proteinases"/>
    <property type="match status" value="1"/>
</dbReference>
<name>A0AA85A566_9TREM</name>
<dbReference type="Pfam" id="PF01088">
    <property type="entry name" value="Peptidase_C12"/>
    <property type="match status" value="1"/>
</dbReference>
<dbReference type="InterPro" id="IPR001578">
    <property type="entry name" value="Peptidase_C12_UCH"/>
</dbReference>
<evidence type="ECO:0000313" key="13">
    <source>
        <dbReference type="Proteomes" id="UP000050790"/>
    </source>
</evidence>
<dbReference type="InterPro" id="IPR038765">
    <property type="entry name" value="Papain-like_cys_pep_sf"/>
</dbReference>
<evidence type="ECO:0000256" key="5">
    <source>
        <dbReference type="ARBA" id="ARBA00022786"/>
    </source>
</evidence>
<dbReference type="WBParaSite" id="SMRG1_64230.1">
    <property type="protein sequence ID" value="SMRG1_64230.1"/>
    <property type="gene ID" value="SMRG1_64230"/>
</dbReference>
<keyword evidence="5 10" id="KW-0833">Ubl conjugation pathway</keyword>
<reference evidence="14" key="1">
    <citation type="submission" date="2023-11" db="UniProtKB">
        <authorList>
            <consortium name="WormBaseParasite"/>
        </authorList>
    </citation>
    <scope>IDENTIFICATION</scope>
</reference>
<comment type="function">
    <text evidence="8">Ubiquitin-protein hydrolase is involved both in the processing of ubiquitin precursors and of ubiquitinated proteins. This enzyme is a thiol protease that recognizes and hydrolyzes a peptide bond at the C-terminal glycine of ubiquitin.</text>
</comment>
<comment type="similarity">
    <text evidence="2 10 11">Belongs to the peptidase C12 family.</text>
</comment>
<dbReference type="PRINTS" id="PR00707">
    <property type="entry name" value="UBCTHYDRLASE"/>
</dbReference>
<dbReference type="GO" id="GO:0005737">
    <property type="term" value="C:cytoplasm"/>
    <property type="evidence" value="ECO:0007669"/>
    <property type="project" value="TreeGrafter"/>
</dbReference>
<keyword evidence="4 10" id="KW-0645">Protease</keyword>
<dbReference type="CDD" id="cd09616">
    <property type="entry name" value="Peptidase_C12_UCH_L1_L3"/>
    <property type="match status" value="1"/>
</dbReference>
<dbReference type="Gene3D" id="3.40.532.10">
    <property type="entry name" value="Peptidase C12, ubiquitin carboxyl-terminal hydrolase"/>
    <property type="match status" value="1"/>
</dbReference>
<evidence type="ECO:0000256" key="8">
    <source>
        <dbReference type="ARBA" id="ARBA00055560"/>
    </source>
</evidence>
<evidence type="ECO:0000256" key="3">
    <source>
        <dbReference type="ARBA" id="ARBA00012759"/>
    </source>
</evidence>
<keyword evidence="6 10" id="KW-0378">Hydrolase</keyword>
<keyword evidence="7 10" id="KW-0788">Thiol protease</keyword>
<dbReference type="PANTHER" id="PTHR10589">
    <property type="entry name" value="UBIQUITIN CARBOXYL-TERMINAL HYDROLASE"/>
    <property type="match status" value="1"/>
</dbReference>
<evidence type="ECO:0000313" key="14">
    <source>
        <dbReference type="WBParaSite" id="SMRG1_64230.1"/>
    </source>
</evidence>
<accession>A0AA85A566</accession>
<dbReference type="Proteomes" id="UP000050790">
    <property type="component" value="Unassembled WGS sequence"/>
</dbReference>
<sequence length="222" mass="24368">MRWIPLEANPQVLNEYMNKLGVVEESWKFIDIFSLDDDMLAFVPEPVISLLFLYPLEASIENASLGVEDNSSNVVLIKQTVGNACGTIAILHAIVNNKQHLSIKDGSFLSSVLKEFENKTPAERGVIVESKKEISALHEKSALEGQTEAPNAESKTNLHFVCFVEHDGSLYELDGRKNAPVLHGSITSAGFLRDACNVVKKFITCLPGSVEFSLMGLCSDNN</sequence>
<organism evidence="13 14">
    <name type="scientific">Schistosoma margrebowiei</name>
    <dbReference type="NCBI Taxonomy" id="48269"/>
    <lineage>
        <taxon>Eukaryota</taxon>
        <taxon>Metazoa</taxon>
        <taxon>Spiralia</taxon>
        <taxon>Lophotrochozoa</taxon>
        <taxon>Platyhelminthes</taxon>
        <taxon>Trematoda</taxon>
        <taxon>Digenea</taxon>
        <taxon>Strigeidida</taxon>
        <taxon>Schistosomatoidea</taxon>
        <taxon>Schistosomatidae</taxon>
        <taxon>Schistosoma</taxon>
    </lineage>
</organism>
<evidence type="ECO:0000256" key="7">
    <source>
        <dbReference type="ARBA" id="ARBA00022807"/>
    </source>
</evidence>
<evidence type="ECO:0000256" key="2">
    <source>
        <dbReference type="ARBA" id="ARBA00009326"/>
    </source>
</evidence>
<dbReference type="EC" id="3.4.19.12" evidence="3 11"/>
<evidence type="ECO:0000256" key="4">
    <source>
        <dbReference type="ARBA" id="ARBA00022670"/>
    </source>
</evidence>
<dbReference type="InterPro" id="IPR036959">
    <property type="entry name" value="Peptidase_C12_UCH_sf"/>
</dbReference>
<protein>
    <recommendedName>
        <fullName evidence="9 11">Ubiquitin carboxyl-terminal hydrolase</fullName>
        <ecNumber evidence="3 11">3.4.19.12</ecNumber>
    </recommendedName>
</protein>
<feature type="active site" description="Nucleophile" evidence="10">
    <location>
        <position position="85"/>
    </location>
</feature>
<dbReference type="PANTHER" id="PTHR10589:SF17">
    <property type="entry name" value="UBIQUITIN CARBOXYL-TERMINAL HYDROLASE"/>
    <property type="match status" value="1"/>
</dbReference>
<dbReference type="PROSITE" id="PS52048">
    <property type="entry name" value="UCH_DOMAIN"/>
    <property type="match status" value="1"/>
</dbReference>
<evidence type="ECO:0000256" key="9">
    <source>
        <dbReference type="ARBA" id="ARBA00073226"/>
    </source>
</evidence>
<evidence type="ECO:0000256" key="10">
    <source>
        <dbReference type="PROSITE-ProRule" id="PRU01393"/>
    </source>
</evidence>
<dbReference type="GO" id="GO:0016579">
    <property type="term" value="P:protein deubiquitination"/>
    <property type="evidence" value="ECO:0007669"/>
    <property type="project" value="TreeGrafter"/>
</dbReference>
<dbReference type="GO" id="GO:0004843">
    <property type="term" value="F:cysteine-type deubiquitinase activity"/>
    <property type="evidence" value="ECO:0007669"/>
    <property type="project" value="UniProtKB-UniRule"/>
</dbReference>
<feature type="site" description="Important for enzyme activity" evidence="10">
    <location>
        <position position="174"/>
    </location>
</feature>
<evidence type="ECO:0000256" key="11">
    <source>
        <dbReference type="RuleBase" id="RU361215"/>
    </source>
</evidence>
<evidence type="ECO:0000256" key="1">
    <source>
        <dbReference type="ARBA" id="ARBA00000707"/>
    </source>
</evidence>